<dbReference type="InterPro" id="IPR050951">
    <property type="entry name" value="Retrovirus_Pol_polyprotein"/>
</dbReference>
<dbReference type="SUPFAM" id="SSF53098">
    <property type="entry name" value="Ribonuclease H-like"/>
    <property type="match status" value="1"/>
</dbReference>
<proteinExistence type="predicted"/>
<dbReference type="AlphaFoldDB" id="A0A8S4QN17"/>
<dbReference type="Pfam" id="PF00665">
    <property type="entry name" value="rve"/>
    <property type="match status" value="1"/>
</dbReference>
<dbReference type="Proteomes" id="UP000838756">
    <property type="component" value="Unassembled WGS sequence"/>
</dbReference>
<protein>
    <submittedName>
        <fullName evidence="2">Jg25094 protein</fullName>
    </submittedName>
</protein>
<evidence type="ECO:0000313" key="3">
    <source>
        <dbReference type="Proteomes" id="UP000838756"/>
    </source>
</evidence>
<name>A0A8S4QN17_9NEOP</name>
<dbReference type="PROSITE" id="PS50994">
    <property type="entry name" value="INTEGRASE"/>
    <property type="match status" value="1"/>
</dbReference>
<comment type="caution">
    <text evidence="2">The sequence shown here is derived from an EMBL/GenBank/DDBJ whole genome shotgun (WGS) entry which is preliminary data.</text>
</comment>
<dbReference type="GO" id="GO:0003676">
    <property type="term" value="F:nucleic acid binding"/>
    <property type="evidence" value="ECO:0007669"/>
    <property type="project" value="InterPro"/>
</dbReference>
<feature type="domain" description="Integrase catalytic" evidence="1">
    <location>
        <begin position="1"/>
        <end position="151"/>
    </location>
</feature>
<dbReference type="Gene3D" id="3.30.420.10">
    <property type="entry name" value="Ribonuclease H-like superfamily/Ribonuclease H"/>
    <property type="match status" value="1"/>
</dbReference>
<gene>
    <name evidence="2" type="primary">jg25094</name>
    <name evidence="2" type="ORF">PAEG_LOCUS4546</name>
</gene>
<accession>A0A8S4QN17</accession>
<dbReference type="InterPro" id="IPR012337">
    <property type="entry name" value="RNaseH-like_sf"/>
</dbReference>
<evidence type="ECO:0000313" key="2">
    <source>
        <dbReference type="EMBL" id="CAH2216556.1"/>
    </source>
</evidence>
<dbReference type="InterPro" id="IPR001584">
    <property type="entry name" value="Integrase_cat-core"/>
</dbReference>
<dbReference type="OrthoDB" id="115435at2759"/>
<dbReference type="EMBL" id="CAKXAJ010015760">
    <property type="protein sequence ID" value="CAH2216556.1"/>
    <property type="molecule type" value="Genomic_DNA"/>
</dbReference>
<dbReference type="PANTHER" id="PTHR37984:SF5">
    <property type="entry name" value="PROTEIN NYNRIN-LIKE"/>
    <property type="match status" value="1"/>
</dbReference>
<dbReference type="PANTHER" id="PTHR37984">
    <property type="entry name" value="PROTEIN CBG26694"/>
    <property type="match status" value="1"/>
</dbReference>
<dbReference type="InterPro" id="IPR036397">
    <property type="entry name" value="RNaseH_sf"/>
</dbReference>
<reference evidence="2" key="1">
    <citation type="submission" date="2022-03" db="EMBL/GenBank/DDBJ databases">
        <authorList>
            <person name="Lindestad O."/>
        </authorList>
    </citation>
    <scope>NUCLEOTIDE SEQUENCE</scope>
</reference>
<keyword evidence="3" id="KW-1185">Reference proteome</keyword>
<organism evidence="2 3">
    <name type="scientific">Pararge aegeria aegeria</name>
    <dbReference type="NCBI Taxonomy" id="348720"/>
    <lineage>
        <taxon>Eukaryota</taxon>
        <taxon>Metazoa</taxon>
        <taxon>Ecdysozoa</taxon>
        <taxon>Arthropoda</taxon>
        <taxon>Hexapoda</taxon>
        <taxon>Insecta</taxon>
        <taxon>Pterygota</taxon>
        <taxon>Neoptera</taxon>
        <taxon>Endopterygota</taxon>
        <taxon>Lepidoptera</taxon>
        <taxon>Glossata</taxon>
        <taxon>Ditrysia</taxon>
        <taxon>Papilionoidea</taxon>
        <taxon>Nymphalidae</taxon>
        <taxon>Satyrinae</taxon>
        <taxon>Satyrini</taxon>
        <taxon>Parargina</taxon>
        <taxon>Pararge</taxon>
    </lineage>
</organism>
<sequence>MDHLGPFVRSKNGNTHILTVVDAFTKYVFVRAVKDLKTKTTVNVLEKIFYDFGVPARLVSDRGTTFTSTAFQTFCNVLGIKHILNAVSCPRANGQAERFNQTILNSLSTQNFSGHEGDWDKCLGKIQWGINNTVNASTQKTATEAMFGIRLRDVLSNKLNTENYSSSNLELQQVREQIGNNIKKYQAKQKEKHDADRIPAAKYDIGDLVKISRNNFDNDKKSTKLLSKFVGPYKVTEVLGNDRYRITDVPGFNKKGKPYKTVIAADRIRPWIHIKALELHSSDETSSDDVGEK</sequence>
<dbReference type="FunFam" id="3.30.420.10:FF:000032">
    <property type="entry name" value="Retrovirus-related Pol polyprotein from transposon 297-like Protein"/>
    <property type="match status" value="1"/>
</dbReference>
<dbReference type="GO" id="GO:0015074">
    <property type="term" value="P:DNA integration"/>
    <property type="evidence" value="ECO:0007669"/>
    <property type="project" value="InterPro"/>
</dbReference>
<evidence type="ECO:0000259" key="1">
    <source>
        <dbReference type="PROSITE" id="PS50994"/>
    </source>
</evidence>